<evidence type="ECO:0000313" key="2">
    <source>
        <dbReference type="EMBL" id="KAJ1968194.1"/>
    </source>
</evidence>
<dbReference type="EMBL" id="JANBPY010000218">
    <property type="protein sequence ID" value="KAJ1968194.1"/>
    <property type="molecule type" value="Genomic_DNA"/>
</dbReference>
<reference evidence="2" key="1">
    <citation type="submission" date="2022-07" db="EMBL/GenBank/DDBJ databases">
        <title>Phylogenomic reconstructions and comparative analyses of Kickxellomycotina fungi.</title>
        <authorList>
            <person name="Reynolds N.K."/>
            <person name="Stajich J.E."/>
            <person name="Barry K."/>
            <person name="Grigoriev I.V."/>
            <person name="Crous P."/>
            <person name="Smith M.E."/>
        </authorList>
    </citation>
    <scope>NUCLEOTIDE SEQUENCE</scope>
    <source>
        <strain evidence="2">RSA 1196</strain>
    </source>
</reference>
<sequence>MSGQTRHNPFKRLALMRSTPSGYLFSNAVDVLPKEDLPVGETLDTLTLFPAVPLDPAAVPRLGAVDADGRGPRPVRVVKHSRASTKAPRPLNYGAYSSCFPMFDSSQATLGVRDIPLCLAGERQPKAASTKAREPEELTGGSEVSISEELEKVIQKYQTEPDVAKHDANLDYALLNDMGIDVEHLLSSLNPCDTSDSTTTDASHQQDVNSWLQRNAKLVAQLEQHQAQRLIDEDSDGLTPSKAEATTAQQIQRYLERMLALTSPSRVTNRRTIRRTMECLPSTQLFYRGTLSVDHCFAFPSNAQHAQDYPPNATR</sequence>
<evidence type="ECO:0000313" key="3">
    <source>
        <dbReference type="Proteomes" id="UP001150925"/>
    </source>
</evidence>
<evidence type="ECO:0000256" key="1">
    <source>
        <dbReference type="SAM" id="MobiDB-lite"/>
    </source>
</evidence>
<organism evidence="2 3">
    <name type="scientific">Dispira parvispora</name>
    <dbReference type="NCBI Taxonomy" id="1520584"/>
    <lineage>
        <taxon>Eukaryota</taxon>
        <taxon>Fungi</taxon>
        <taxon>Fungi incertae sedis</taxon>
        <taxon>Zoopagomycota</taxon>
        <taxon>Kickxellomycotina</taxon>
        <taxon>Dimargaritomycetes</taxon>
        <taxon>Dimargaritales</taxon>
        <taxon>Dimargaritaceae</taxon>
        <taxon>Dispira</taxon>
    </lineage>
</organism>
<dbReference type="AlphaFoldDB" id="A0A9W8E882"/>
<proteinExistence type="predicted"/>
<accession>A0A9W8E882</accession>
<keyword evidence="3" id="KW-1185">Reference proteome</keyword>
<name>A0A9W8E882_9FUNG</name>
<gene>
    <name evidence="2" type="ORF">IWQ62_001393</name>
</gene>
<dbReference type="OrthoDB" id="21648at2759"/>
<dbReference type="Proteomes" id="UP001150925">
    <property type="component" value="Unassembled WGS sequence"/>
</dbReference>
<feature type="region of interest" description="Disordered" evidence="1">
    <location>
        <begin position="124"/>
        <end position="143"/>
    </location>
</feature>
<comment type="caution">
    <text evidence="2">The sequence shown here is derived from an EMBL/GenBank/DDBJ whole genome shotgun (WGS) entry which is preliminary data.</text>
</comment>
<protein>
    <submittedName>
        <fullName evidence="2">Uncharacterized protein</fullName>
    </submittedName>
</protein>